<comment type="caution">
    <text evidence="3">The sequence shown here is derived from an EMBL/GenBank/DDBJ whole genome shotgun (WGS) entry which is preliminary data.</text>
</comment>
<evidence type="ECO:0000313" key="4">
    <source>
        <dbReference type="Proteomes" id="UP001384579"/>
    </source>
</evidence>
<evidence type="ECO:0000256" key="1">
    <source>
        <dbReference type="SAM" id="MobiDB-lite"/>
    </source>
</evidence>
<keyword evidence="2" id="KW-0812">Transmembrane</keyword>
<feature type="region of interest" description="Disordered" evidence="1">
    <location>
        <begin position="1"/>
        <end position="56"/>
    </location>
</feature>
<keyword evidence="2" id="KW-1133">Transmembrane helix</keyword>
<evidence type="ECO:0000256" key="2">
    <source>
        <dbReference type="SAM" id="Phobius"/>
    </source>
</evidence>
<feature type="compositionally biased region" description="Polar residues" evidence="1">
    <location>
        <begin position="47"/>
        <end position="56"/>
    </location>
</feature>
<protein>
    <recommendedName>
        <fullName evidence="5">Cell division protein FtsL</fullName>
    </recommendedName>
</protein>
<evidence type="ECO:0008006" key="5">
    <source>
        <dbReference type="Google" id="ProtNLM"/>
    </source>
</evidence>
<feature type="compositionally biased region" description="Polar residues" evidence="1">
    <location>
        <begin position="21"/>
        <end position="31"/>
    </location>
</feature>
<reference evidence="3 4" key="1">
    <citation type="journal article" date="2020" name="Harmful Algae">
        <title>Molecular and morphological characterization of a novel dihydroanatoxin-a producing Microcoleus species (cyanobacteria) from the Russian River, California, USA.</title>
        <authorList>
            <person name="Conklin K.Y."/>
            <person name="Stancheva R."/>
            <person name="Otten T.G."/>
            <person name="Fadness R."/>
            <person name="Boyer G.L."/>
            <person name="Read B."/>
            <person name="Zhang X."/>
            <person name="Sheath R.G."/>
        </authorList>
    </citation>
    <scope>NUCLEOTIDE SEQUENCE [LARGE SCALE GENOMIC DNA]</scope>
    <source>
        <strain evidence="3 4">PTRS2</strain>
    </source>
</reference>
<proteinExistence type="predicted"/>
<dbReference type="Proteomes" id="UP001384579">
    <property type="component" value="Unassembled WGS sequence"/>
</dbReference>
<accession>A0ABU8YLB1</accession>
<name>A0ABU8YLB1_9CYAN</name>
<keyword evidence="4" id="KW-1185">Reference proteome</keyword>
<dbReference type="RefSeq" id="WP_340524143.1">
    <property type="nucleotide sequence ID" value="NZ_JBBLXS010000090.1"/>
</dbReference>
<feature type="region of interest" description="Disordered" evidence="1">
    <location>
        <begin position="143"/>
        <end position="193"/>
    </location>
</feature>
<dbReference type="EMBL" id="JBBLXS010000090">
    <property type="protein sequence ID" value="MEK0185046.1"/>
    <property type="molecule type" value="Genomic_DNA"/>
</dbReference>
<feature type="transmembrane region" description="Helical" evidence="2">
    <location>
        <begin position="84"/>
        <end position="106"/>
    </location>
</feature>
<keyword evidence="2" id="KW-0472">Membrane</keyword>
<sequence>MTAAIRTTDSRRKAARKPASGSANSKVTSIAQRRRAKTGPVLPNYSPAETAQTQPRQEASVLKVLPHHRVHPAWLQSLLGAQRASSVAVILLLSGALSVYGLTVYGEQRWSQEYQKLETLRLREQQLSAASEVLKHQLAKDAENPATGLAPQKPGETIFLPPTPVGRSPQRTTPATPAPGAQGSGTVETPLGY</sequence>
<gene>
    <name evidence="3" type="ORF">WMG39_09265</name>
</gene>
<evidence type="ECO:0000313" key="3">
    <source>
        <dbReference type="EMBL" id="MEK0185046.1"/>
    </source>
</evidence>
<organism evidence="3 4">
    <name type="scientific">Microcoleus anatoxicus PTRS2</name>
    <dbReference type="NCBI Taxonomy" id="2705321"/>
    <lineage>
        <taxon>Bacteria</taxon>
        <taxon>Bacillati</taxon>
        <taxon>Cyanobacteriota</taxon>
        <taxon>Cyanophyceae</taxon>
        <taxon>Oscillatoriophycideae</taxon>
        <taxon>Oscillatoriales</taxon>
        <taxon>Microcoleaceae</taxon>
        <taxon>Microcoleus</taxon>
        <taxon>Microcoleus anatoxicus</taxon>
    </lineage>
</organism>